<name>A0A067KLM2_JATCU</name>
<reference evidence="2 3" key="1">
    <citation type="journal article" date="2014" name="PLoS ONE">
        <title>Global Analysis of Gene Expression Profiles in Physic Nut (Jatropha curcas L.) Seedlings Exposed to Salt Stress.</title>
        <authorList>
            <person name="Zhang L."/>
            <person name="Zhang C."/>
            <person name="Wu P."/>
            <person name="Chen Y."/>
            <person name="Li M."/>
            <person name="Jiang H."/>
            <person name="Wu G."/>
        </authorList>
    </citation>
    <scope>NUCLEOTIDE SEQUENCE [LARGE SCALE GENOMIC DNA]</scope>
    <source>
        <strain evidence="3">cv. GZQX0401</strain>
        <tissue evidence="2">Young leaves</tissue>
    </source>
</reference>
<dbReference type="EMBL" id="KK914463">
    <property type="protein sequence ID" value="KDP35898.1"/>
    <property type="molecule type" value="Genomic_DNA"/>
</dbReference>
<sequence>MEHVGKNRKSSDERGDCRAHFGHLEDRSPETNAKNGLLGKNRARWRGVRSVLSSHDFPPPCTAAGG</sequence>
<dbReference type="AlphaFoldDB" id="A0A067KLM2"/>
<evidence type="ECO:0000256" key="1">
    <source>
        <dbReference type="SAM" id="MobiDB-lite"/>
    </source>
</evidence>
<proteinExistence type="predicted"/>
<feature type="region of interest" description="Disordered" evidence="1">
    <location>
        <begin position="1"/>
        <end position="40"/>
    </location>
</feature>
<accession>A0A067KLM2</accession>
<evidence type="ECO:0000313" key="3">
    <source>
        <dbReference type="Proteomes" id="UP000027138"/>
    </source>
</evidence>
<feature type="compositionally biased region" description="Basic and acidic residues" evidence="1">
    <location>
        <begin position="1"/>
        <end position="29"/>
    </location>
</feature>
<dbReference type="Proteomes" id="UP000027138">
    <property type="component" value="Unassembled WGS sequence"/>
</dbReference>
<evidence type="ECO:0000313" key="2">
    <source>
        <dbReference type="EMBL" id="KDP35898.1"/>
    </source>
</evidence>
<gene>
    <name evidence="2" type="ORF">JCGZ_09870</name>
</gene>
<protein>
    <submittedName>
        <fullName evidence="2">Uncharacterized protein</fullName>
    </submittedName>
</protein>
<keyword evidence="3" id="KW-1185">Reference proteome</keyword>
<organism evidence="2 3">
    <name type="scientific">Jatropha curcas</name>
    <name type="common">Barbados nut</name>
    <dbReference type="NCBI Taxonomy" id="180498"/>
    <lineage>
        <taxon>Eukaryota</taxon>
        <taxon>Viridiplantae</taxon>
        <taxon>Streptophyta</taxon>
        <taxon>Embryophyta</taxon>
        <taxon>Tracheophyta</taxon>
        <taxon>Spermatophyta</taxon>
        <taxon>Magnoliopsida</taxon>
        <taxon>eudicotyledons</taxon>
        <taxon>Gunneridae</taxon>
        <taxon>Pentapetalae</taxon>
        <taxon>rosids</taxon>
        <taxon>fabids</taxon>
        <taxon>Malpighiales</taxon>
        <taxon>Euphorbiaceae</taxon>
        <taxon>Crotonoideae</taxon>
        <taxon>Jatropheae</taxon>
        <taxon>Jatropha</taxon>
    </lineage>
</organism>